<protein>
    <recommendedName>
        <fullName evidence="4">PepSY domain-containing protein</fullName>
    </recommendedName>
</protein>
<keyword evidence="1" id="KW-0732">Signal</keyword>
<sequence>MGSRTVFSRATRSSLCTLVLALAVASGAFANPSNKWRVEMDGRAKVDGEIELSLTPEGGPSSTVVIAIPKGTGENSVARLTRDALRQHFGKDVYHVEVDDGEDVLVKKRGSTRDFDLVVVRNTVDGLRIHLQRE</sequence>
<dbReference type="Proteomes" id="UP001156873">
    <property type="component" value="Unassembled WGS sequence"/>
</dbReference>
<dbReference type="EMBL" id="JARXRO010000014">
    <property type="protein sequence ID" value="MDH5833566.1"/>
    <property type="molecule type" value="Genomic_DNA"/>
</dbReference>
<evidence type="ECO:0000313" key="2">
    <source>
        <dbReference type="EMBL" id="MDH5833566.1"/>
    </source>
</evidence>
<reference evidence="2 3" key="1">
    <citation type="submission" date="2023-04" db="EMBL/GenBank/DDBJ databases">
        <title>Luteimonas sp. M1R5S59.</title>
        <authorList>
            <person name="Sun J.-Q."/>
        </authorList>
    </citation>
    <scope>NUCLEOTIDE SEQUENCE [LARGE SCALE GENOMIC DNA]</scope>
    <source>
        <strain evidence="2 3">M1R5S59</strain>
    </source>
</reference>
<comment type="caution">
    <text evidence="2">The sequence shown here is derived from an EMBL/GenBank/DDBJ whole genome shotgun (WGS) entry which is preliminary data.</text>
</comment>
<gene>
    <name evidence="2" type="ORF">QFW81_06460</name>
</gene>
<evidence type="ECO:0000313" key="3">
    <source>
        <dbReference type="Proteomes" id="UP001156873"/>
    </source>
</evidence>
<accession>A0ABT6JTT9</accession>
<name>A0ABT6JTT9_9GAMM</name>
<proteinExistence type="predicted"/>
<organism evidence="2 3">
    <name type="scientific">Luteimonas kalidii</name>
    <dbReference type="NCBI Taxonomy" id="3042025"/>
    <lineage>
        <taxon>Bacteria</taxon>
        <taxon>Pseudomonadati</taxon>
        <taxon>Pseudomonadota</taxon>
        <taxon>Gammaproteobacteria</taxon>
        <taxon>Lysobacterales</taxon>
        <taxon>Lysobacteraceae</taxon>
        <taxon>Luteimonas</taxon>
    </lineage>
</organism>
<evidence type="ECO:0000256" key="1">
    <source>
        <dbReference type="SAM" id="SignalP"/>
    </source>
</evidence>
<keyword evidence="3" id="KW-1185">Reference proteome</keyword>
<dbReference type="RefSeq" id="WP_280577843.1">
    <property type="nucleotide sequence ID" value="NZ_JARXRO010000014.1"/>
</dbReference>
<evidence type="ECO:0008006" key="4">
    <source>
        <dbReference type="Google" id="ProtNLM"/>
    </source>
</evidence>
<feature type="signal peptide" evidence="1">
    <location>
        <begin position="1"/>
        <end position="30"/>
    </location>
</feature>
<feature type="chain" id="PRO_5047295378" description="PepSY domain-containing protein" evidence="1">
    <location>
        <begin position="31"/>
        <end position="134"/>
    </location>
</feature>